<evidence type="ECO:0000256" key="2">
    <source>
        <dbReference type="ARBA" id="ARBA00022840"/>
    </source>
</evidence>
<dbReference type="PROSITE" id="PS50125">
    <property type="entry name" value="GUANYLATE_CYCLASE_2"/>
    <property type="match status" value="1"/>
</dbReference>
<dbReference type="InterPro" id="IPR019734">
    <property type="entry name" value="TPR_rpt"/>
</dbReference>
<accession>A0A932MPT4</accession>
<dbReference type="SUPFAM" id="SSF55073">
    <property type="entry name" value="Nucleotide cyclase"/>
    <property type="match status" value="1"/>
</dbReference>
<sequence>MRCPRCQAENREGRRFCAECGVPLALPCPSCGFSNEPGEKFCGGCGQPLGAVPPTAESKFASPRSYTPKHLAEKILTSRSALEGERKQVTVFFCDIANSTPLAERLGPEAMHALLSRFFEMALDEVHRYEGTLNQFLGDGFMALFGAPLAHEDHAREAILAALGIQRALREGGGDLGLPSGEGLALRMGLNTGFVVVGKIGDDLRMDYTAVGDTTNVAARLMQGAEPGGIVISETTHRPVAGYFHTRPLGALSLKGKGGAVRAWEVISDRSARTRLEVGAEEGLTPFVGRERELRLLAECFEKARAGHGQVVFIVGEPGIGKSRLLLEFRRRLGEEATWLEGHAISFGRSIAFHPLTDLLKRTFRIEEGDTEGTVVKKIEGGVLRLGDDLRPALPYLRYLLSVDPGDRAVLAMDPQQRRGEVFGALRHLMLRASEVRPQVVVYEDLHWMDKATEEYLLFMDDSIPASRVLRILSYRPGYAHPFGDRTYHTRTTLDALPTGESVQMAQGLLAAESLPEDLKALIVRKAEGNPFFVEEVVKALREVGAIQRDGGGYVLAKRLDEVVIPDTIQDVIMARIDRLDEAPKKTLQVASVIGREFTRRLLDRLAEVQERTEELLRELKAIELIYEKSLFPERAYMFKHALTQDVAYNSLLLQRRKELHRLIGLAIEELYAERLAEQYEVLAHHFSKAEEPAKAVEYLTRSAEKAAGSYAHSEAATALEEALTHAERLPVEGRDRRFLELIVRRAESLHFLGRRQQIVELLLQHRDRLERLQDPALAGRYYFWLGWAHAWLGHRAEAAENLSRSLQEATRSGDEALMGRVHRALCLECTYSGRPMDEAVAHGRKAVSFLERTDDRLWLSQALFALSYSYYYTGDFDSAVEVAARLDALGEATGDRRARAEAAMGGLSYATRGDCEAGIEVCQRALEFAPDPFETAFALACLGKAYSEAGDAGRAVPTLEQAVELADRVRSLQWRQWFRTWLGEAYRLGGQLDRAREVARQTLEVCTDVKYLVGVGFSHQVLGRIALAEGDLTETWGHLQEALRTFAAICSRFEQGRTHLDLAALAHAQGKRETVAVHLKEARSLFMALRIPKYVERTEVLARELGLPISG</sequence>
<dbReference type="AlphaFoldDB" id="A0A932MPT4"/>
<dbReference type="InterPro" id="IPR027417">
    <property type="entry name" value="P-loop_NTPase"/>
</dbReference>
<dbReference type="PANTHER" id="PTHR16305:SF28">
    <property type="entry name" value="GUANYLATE CYCLASE DOMAIN-CONTAINING PROTEIN"/>
    <property type="match status" value="1"/>
</dbReference>
<dbReference type="Gene3D" id="3.30.70.1230">
    <property type="entry name" value="Nucleotide cyclase"/>
    <property type="match status" value="1"/>
</dbReference>
<feature type="domain" description="Guanylate cyclase" evidence="4">
    <location>
        <begin position="90"/>
        <end position="222"/>
    </location>
</feature>
<dbReference type="SMART" id="SM00044">
    <property type="entry name" value="CYCc"/>
    <property type="match status" value="1"/>
</dbReference>
<dbReference type="Pfam" id="PF00211">
    <property type="entry name" value="Guanylate_cyc"/>
    <property type="match status" value="1"/>
</dbReference>
<dbReference type="InterPro" id="IPR029787">
    <property type="entry name" value="Nucleotide_cyclase"/>
</dbReference>
<evidence type="ECO:0000256" key="1">
    <source>
        <dbReference type="ARBA" id="ARBA00022741"/>
    </source>
</evidence>
<dbReference type="SUPFAM" id="SSF52540">
    <property type="entry name" value="P-loop containing nucleoside triphosphate hydrolases"/>
    <property type="match status" value="1"/>
</dbReference>
<keyword evidence="2" id="KW-0067">ATP-binding</keyword>
<name>A0A932MPT4_UNCTE</name>
<keyword evidence="3" id="KW-0175">Coiled coil</keyword>
<dbReference type="GO" id="GO:0004016">
    <property type="term" value="F:adenylate cyclase activity"/>
    <property type="evidence" value="ECO:0007669"/>
    <property type="project" value="TreeGrafter"/>
</dbReference>
<dbReference type="Gene3D" id="3.40.50.300">
    <property type="entry name" value="P-loop containing nucleotide triphosphate hydrolases"/>
    <property type="match status" value="1"/>
</dbReference>
<dbReference type="Proteomes" id="UP000782312">
    <property type="component" value="Unassembled WGS sequence"/>
</dbReference>
<dbReference type="SUPFAM" id="SSF48452">
    <property type="entry name" value="TPR-like"/>
    <property type="match status" value="3"/>
</dbReference>
<keyword evidence="1" id="KW-0547">Nucleotide-binding</keyword>
<dbReference type="EMBL" id="JACPUR010000017">
    <property type="protein sequence ID" value="MBI3127451.1"/>
    <property type="molecule type" value="Genomic_DNA"/>
</dbReference>
<dbReference type="PANTHER" id="PTHR16305">
    <property type="entry name" value="TESTICULAR SOLUBLE ADENYLYL CYCLASE"/>
    <property type="match status" value="1"/>
</dbReference>
<evidence type="ECO:0000256" key="3">
    <source>
        <dbReference type="SAM" id="Coils"/>
    </source>
</evidence>
<organism evidence="5 6">
    <name type="scientific">Tectimicrobiota bacterium</name>
    <dbReference type="NCBI Taxonomy" id="2528274"/>
    <lineage>
        <taxon>Bacteria</taxon>
        <taxon>Pseudomonadati</taxon>
        <taxon>Nitrospinota/Tectimicrobiota group</taxon>
        <taxon>Candidatus Tectimicrobiota</taxon>
    </lineage>
</organism>
<evidence type="ECO:0000313" key="5">
    <source>
        <dbReference type="EMBL" id="MBI3127451.1"/>
    </source>
</evidence>
<dbReference type="CDD" id="cd07302">
    <property type="entry name" value="CHD"/>
    <property type="match status" value="1"/>
</dbReference>
<comment type="caution">
    <text evidence="5">The sequence shown here is derived from an EMBL/GenBank/DDBJ whole genome shotgun (WGS) entry which is preliminary data.</text>
</comment>
<gene>
    <name evidence="5" type="ORF">HYZ11_07590</name>
</gene>
<proteinExistence type="predicted"/>
<dbReference type="GO" id="GO:0005737">
    <property type="term" value="C:cytoplasm"/>
    <property type="evidence" value="ECO:0007669"/>
    <property type="project" value="TreeGrafter"/>
</dbReference>
<dbReference type="Gene3D" id="1.25.40.10">
    <property type="entry name" value="Tetratricopeptide repeat domain"/>
    <property type="match status" value="2"/>
</dbReference>
<dbReference type="InterPro" id="IPR001054">
    <property type="entry name" value="A/G_cyclase"/>
</dbReference>
<dbReference type="InterPro" id="IPR011990">
    <property type="entry name" value="TPR-like_helical_dom_sf"/>
</dbReference>
<evidence type="ECO:0000313" key="6">
    <source>
        <dbReference type="Proteomes" id="UP000782312"/>
    </source>
</evidence>
<dbReference type="Pfam" id="PF13191">
    <property type="entry name" value="AAA_16"/>
    <property type="match status" value="1"/>
</dbReference>
<evidence type="ECO:0000259" key="4">
    <source>
        <dbReference type="PROSITE" id="PS50125"/>
    </source>
</evidence>
<protein>
    <submittedName>
        <fullName evidence="5">AAA family ATPase</fullName>
    </submittedName>
</protein>
<dbReference type="SMART" id="SM00028">
    <property type="entry name" value="TPR"/>
    <property type="match status" value="4"/>
</dbReference>
<dbReference type="GO" id="GO:0005524">
    <property type="term" value="F:ATP binding"/>
    <property type="evidence" value="ECO:0007669"/>
    <property type="project" value="UniProtKB-KW"/>
</dbReference>
<dbReference type="InterPro" id="IPR025874">
    <property type="entry name" value="DZR"/>
</dbReference>
<dbReference type="InterPro" id="IPR041664">
    <property type="entry name" value="AAA_16"/>
</dbReference>
<feature type="coiled-coil region" evidence="3">
    <location>
        <begin position="599"/>
        <end position="626"/>
    </location>
</feature>
<dbReference type="Pfam" id="PF12773">
    <property type="entry name" value="DZR"/>
    <property type="match status" value="1"/>
</dbReference>
<dbReference type="GO" id="GO:0035556">
    <property type="term" value="P:intracellular signal transduction"/>
    <property type="evidence" value="ECO:0007669"/>
    <property type="project" value="InterPro"/>
</dbReference>
<reference evidence="5" key="1">
    <citation type="submission" date="2020-07" db="EMBL/GenBank/DDBJ databases">
        <title>Huge and variable diversity of episymbiotic CPR bacteria and DPANN archaea in groundwater ecosystems.</title>
        <authorList>
            <person name="He C.Y."/>
            <person name="Keren R."/>
            <person name="Whittaker M."/>
            <person name="Farag I.F."/>
            <person name="Doudna J."/>
            <person name="Cate J.H.D."/>
            <person name="Banfield J.F."/>
        </authorList>
    </citation>
    <scope>NUCLEOTIDE SEQUENCE</scope>
    <source>
        <strain evidence="5">NC_groundwater_763_Ag_S-0.2um_68_21</strain>
    </source>
</reference>
<dbReference type="GO" id="GO:0009190">
    <property type="term" value="P:cyclic nucleotide biosynthetic process"/>
    <property type="evidence" value="ECO:0007669"/>
    <property type="project" value="InterPro"/>
</dbReference>